<reference evidence="3 4" key="1">
    <citation type="submission" date="2015-04" db="EMBL/GenBank/DDBJ databases">
        <authorList>
            <person name="Syromyatnikov M.Y."/>
            <person name="Popov V.N."/>
        </authorList>
    </citation>
    <scope>NUCLEOTIDE SEQUENCE [LARGE SCALE GENOMIC DNA]</scope>
</reference>
<feature type="signal peptide" evidence="2">
    <location>
        <begin position="1"/>
        <end position="22"/>
    </location>
</feature>
<feature type="compositionally biased region" description="Polar residues" evidence="1">
    <location>
        <begin position="95"/>
        <end position="104"/>
    </location>
</feature>
<feature type="chain" id="PRO_5013380438" evidence="2">
    <location>
        <begin position="23"/>
        <end position="118"/>
    </location>
</feature>
<gene>
    <name evidence="3" type="ORF">CLUMA_CG014969</name>
</gene>
<protein>
    <submittedName>
        <fullName evidence="3">CLUMA_CG014969, isoform A</fullName>
    </submittedName>
</protein>
<dbReference type="Proteomes" id="UP000183832">
    <property type="component" value="Unassembled WGS sequence"/>
</dbReference>
<feature type="region of interest" description="Disordered" evidence="1">
    <location>
        <begin position="92"/>
        <end position="118"/>
    </location>
</feature>
<accession>A0A1J1ITB9</accession>
<name>A0A1J1ITB9_9DIPT</name>
<sequence length="118" mass="13769">MNLTLSEDKLLLLVISPIICMCDVNIDGDFCLRYIKTCKWPILCTHQIKSLQWLQKPCLIHNGVSWTDELEACLPKKGVFCKDMLRIRPRKNEISESTNNQSHSQRLRRLSLEHSMKD</sequence>
<evidence type="ECO:0000256" key="2">
    <source>
        <dbReference type="SAM" id="SignalP"/>
    </source>
</evidence>
<evidence type="ECO:0000313" key="4">
    <source>
        <dbReference type="Proteomes" id="UP000183832"/>
    </source>
</evidence>
<dbReference type="AlphaFoldDB" id="A0A1J1ITB9"/>
<keyword evidence="4" id="KW-1185">Reference proteome</keyword>
<dbReference type="EMBL" id="CVRI01000056">
    <property type="protein sequence ID" value="CRL01753.1"/>
    <property type="molecule type" value="Genomic_DNA"/>
</dbReference>
<proteinExistence type="predicted"/>
<evidence type="ECO:0000313" key="3">
    <source>
        <dbReference type="EMBL" id="CRL01753.1"/>
    </source>
</evidence>
<keyword evidence="2" id="KW-0732">Signal</keyword>
<organism evidence="3 4">
    <name type="scientific">Clunio marinus</name>
    <dbReference type="NCBI Taxonomy" id="568069"/>
    <lineage>
        <taxon>Eukaryota</taxon>
        <taxon>Metazoa</taxon>
        <taxon>Ecdysozoa</taxon>
        <taxon>Arthropoda</taxon>
        <taxon>Hexapoda</taxon>
        <taxon>Insecta</taxon>
        <taxon>Pterygota</taxon>
        <taxon>Neoptera</taxon>
        <taxon>Endopterygota</taxon>
        <taxon>Diptera</taxon>
        <taxon>Nematocera</taxon>
        <taxon>Chironomoidea</taxon>
        <taxon>Chironomidae</taxon>
        <taxon>Clunio</taxon>
    </lineage>
</organism>
<evidence type="ECO:0000256" key="1">
    <source>
        <dbReference type="SAM" id="MobiDB-lite"/>
    </source>
</evidence>